<dbReference type="Proteomes" id="UP000516361">
    <property type="component" value="Chromosome"/>
</dbReference>
<feature type="transmembrane region" description="Helical" evidence="1">
    <location>
        <begin position="12"/>
        <end position="34"/>
    </location>
</feature>
<dbReference type="KEGG" id="ocy:OSSY52_00510"/>
<evidence type="ECO:0000313" key="2">
    <source>
        <dbReference type="EMBL" id="BBE29910.1"/>
    </source>
</evidence>
<name>A0A7G1G198_9BACT</name>
<dbReference type="InParanoid" id="A0A7G1G198"/>
<sequence>MKNKLYYKIKKIFLSLTLLFAFVVFANIMTVLYVSKINNKNLKSEILNYYIEKADY</sequence>
<gene>
    <name evidence="2" type="ORF">OSSY52_00510</name>
</gene>
<keyword evidence="3" id="KW-1185">Reference proteome</keyword>
<reference evidence="2 3" key="1">
    <citation type="submission" date="2018-06" db="EMBL/GenBank/DDBJ databases">
        <title>Genome sequencing of Oceanotoga sp. sy52.</title>
        <authorList>
            <person name="Mori K."/>
        </authorList>
    </citation>
    <scope>NUCLEOTIDE SEQUENCE [LARGE SCALE GENOMIC DNA]</scope>
    <source>
        <strain evidence="3">sy52</strain>
    </source>
</reference>
<dbReference type="EMBL" id="AP018712">
    <property type="protein sequence ID" value="BBE29910.1"/>
    <property type="molecule type" value="Genomic_DNA"/>
</dbReference>
<keyword evidence="1" id="KW-1133">Transmembrane helix</keyword>
<keyword evidence="1" id="KW-0812">Transmembrane</keyword>
<dbReference type="RefSeq" id="WP_190615054.1">
    <property type="nucleotide sequence ID" value="NZ_AP018712.1"/>
</dbReference>
<accession>A0A7G1G198</accession>
<evidence type="ECO:0000256" key="1">
    <source>
        <dbReference type="SAM" id="Phobius"/>
    </source>
</evidence>
<dbReference type="AlphaFoldDB" id="A0A7G1G198"/>
<evidence type="ECO:0000313" key="3">
    <source>
        <dbReference type="Proteomes" id="UP000516361"/>
    </source>
</evidence>
<keyword evidence="1" id="KW-0472">Membrane</keyword>
<protein>
    <submittedName>
        <fullName evidence="2">Uncharacterized protein</fullName>
    </submittedName>
</protein>
<organism evidence="2 3">
    <name type="scientific">Tepiditoga spiralis</name>
    <dbReference type="NCBI Taxonomy" id="2108365"/>
    <lineage>
        <taxon>Bacteria</taxon>
        <taxon>Thermotogati</taxon>
        <taxon>Thermotogota</taxon>
        <taxon>Thermotogae</taxon>
        <taxon>Petrotogales</taxon>
        <taxon>Petrotogaceae</taxon>
        <taxon>Tepiditoga</taxon>
    </lineage>
</organism>
<proteinExistence type="predicted"/>